<keyword evidence="3 5" id="KW-1133">Transmembrane helix</keyword>
<dbReference type="PROSITE" id="PS00217">
    <property type="entry name" value="SUGAR_TRANSPORT_2"/>
    <property type="match status" value="1"/>
</dbReference>
<accession>A0ABR7PTF5</accession>
<dbReference type="InterPro" id="IPR020846">
    <property type="entry name" value="MFS_dom"/>
</dbReference>
<proteinExistence type="predicted"/>
<evidence type="ECO:0000256" key="3">
    <source>
        <dbReference type="ARBA" id="ARBA00022989"/>
    </source>
</evidence>
<feature type="transmembrane region" description="Helical" evidence="5">
    <location>
        <begin position="60"/>
        <end position="79"/>
    </location>
</feature>
<evidence type="ECO:0000256" key="1">
    <source>
        <dbReference type="ARBA" id="ARBA00004141"/>
    </source>
</evidence>
<dbReference type="PROSITE" id="PS50850">
    <property type="entry name" value="MFS"/>
    <property type="match status" value="1"/>
</dbReference>
<dbReference type="Gene3D" id="1.20.1250.20">
    <property type="entry name" value="MFS general substrate transporter like domains"/>
    <property type="match status" value="1"/>
</dbReference>
<name>A0ABR7PTF5_9BURK</name>
<comment type="caution">
    <text evidence="7">The sequence shown here is derived from an EMBL/GenBank/DDBJ whole genome shotgun (WGS) entry which is preliminary data.</text>
</comment>
<feature type="domain" description="Major facilitator superfamily (MFS) profile" evidence="6">
    <location>
        <begin position="25"/>
        <end position="438"/>
    </location>
</feature>
<feature type="transmembrane region" description="Helical" evidence="5">
    <location>
        <begin position="116"/>
        <end position="136"/>
    </location>
</feature>
<evidence type="ECO:0000259" key="6">
    <source>
        <dbReference type="PROSITE" id="PS50850"/>
    </source>
</evidence>
<keyword evidence="4 5" id="KW-0472">Membrane</keyword>
<feature type="transmembrane region" description="Helical" evidence="5">
    <location>
        <begin position="415"/>
        <end position="437"/>
    </location>
</feature>
<evidence type="ECO:0000256" key="2">
    <source>
        <dbReference type="ARBA" id="ARBA00022692"/>
    </source>
</evidence>
<dbReference type="CDD" id="cd17365">
    <property type="entry name" value="MFS_PcaK_like"/>
    <property type="match status" value="1"/>
</dbReference>
<dbReference type="EMBL" id="VZQQ01000021">
    <property type="protein sequence ID" value="MBC8749544.1"/>
    <property type="molecule type" value="Genomic_DNA"/>
</dbReference>
<feature type="transmembrane region" description="Helical" evidence="5">
    <location>
        <begin position="349"/>
        <end position="372"/>
    </location>
</feature>
<feature type="transmembrane region" description="Helical" evidence="5">
    <location>
        <begin position="293"/>
        <end position="312"/>
    </location>
</feature>
<feature type="transmembrane region" description="Helical" evidence="5">
    <location>
        <begin position="148"/>
        <end position="169"/>
    </location>
</feature>
<feature type="transmembrane region" description="Helical" evidence="5">
    <location>
        <begin position="384"/>
        <end position="409"/>
    </location>
</feature>
<dbReference type="SUPFAM" id="SSF103473">
    <property type="entry name" value="MFS general substrate transporter"/>
    <property type="match status" value="1"/>
</dbReference>
<reference evidence="7 8" key="1">
    <citation type="submission" date="2019-09" db="EMBL/GenBank/DDBJ databases">
        <title>Paraburkholderia podalyriae sp. nov., A South African Podalyria-associated rhizobium.</title>
        <authorList>
            <person name="Mavima L."/>
            <person name="Beukes C.W."/>
            <person name="Palmer M."/>
            <person name="De Meyer S.E."/>
            <person name="James E.K."/>
            <person name="Maluk M."/>
            <person name="Avontuur J.R."/>
            <person name="Chan W.Y."/>
            <person name="Venter S.N."/>
            <person name="Steenkamp E.T."/>
        </authorList>
    </citation>
    <scope>NUCLEOTIDE SEQUENCE [LARGE SCALE GENOMIC DNA]</scope>
    <source>
        <strain evidence="7 8">WC7.3b</strain>
    </source>
</reference>
<evidence type="ECO:0000256" key="4">
    <source>
        <dbReference type="ARBA" id="ARBA00023136"/>
    </source>
</evidence>
<evidence type="ECO:0000256" key="5">
    <source>
        <dbReference type="SAM" id="Phobius"/>
    </source>
</evidence>
<feature type="transmembrane region" description="Helical" evidence="5">
    <location>
        <begin position="91"/>
        <end position="110"/>
    </location>
</feature>
<evidence type="ECO:0000313" key="7">
    <source>
        <dbReference type="EMBL" id="MBC8749544.1"/>
    </source>
</evidence>
<feature type="transmembrane region" description="Helical" evidence="5">
    <location>
        <begin position="324"/>
        <end position="343"/>
    </location>
</feature>
<gene>
    <name evidence="7" type="ORF">F6X42_24070</name>
</gene>
<keyword evidence="8" id="KW-1185">Reference proteome</keyword>
<keyword evidence="2 5" id="KW-0812">Transmembrane</keyword>
<feature type="transmembrane region" description="Helical" evidence="5">
    <location>
        <begin position="21"/>
        <end position="48"/>
    </location>
</feature>
<sequence length="446" mass="47441">MKQNDLIDVQEFVDTQPLSRFQWLVIVLCFLTVAIDGIDIGLAAYIAPSVRAEWGLTVNQLSPIFLFGLIGMMAGSLIFGPLADRYGRRPVMLASVAFFGFATLSSLLATNVTELALLRFVAGVGIGGATPTAVTLTAEYAPARRRLTIITIMLCGNSLGSAFGGVVASQVISRFGWHAMLIVGGVTPLLLLPVLWLWLPESMRFLALRRSDRQADLRTFGQRIAATAVQADSHFVAREPERLRSAVRELLVAPYRRGTLLLWTTFFMGLSVLYLMSSWLPTIITHSGGTMKTAALTTALWSVGGTCGGLLLGRVMDLATPHRVLGCAYCLAGAVIYLVGQTYTTPAVLGPIVFLAGFCVSGSQVGINGLAATHYPTTSRATGVAWATGIGRFGSMLGSVMGGFLLSSGLGYETLFMLVAVPALVAALCMFSMPAAAPRALHARPS</sequence>
<dbReference type="InterPro" id="IPR005829">
    <property type="entry name" value="Sugar_transporter_CS"/>
</dbReference>
<dbReference type="PANTHER" id="PTHR23508:SF10">
    <property type="entry name" value="CARBOXYLIC ACID TRANSPORTER PROTEIN HOMOLOG"/>
    <property type="match status" value="1"/>
</dbReference>
<evidence type="ECO:0000313" key="8">
    <source>
        <dbReference type="Proteomes" id="UP000736373"/>
    </source>
</evidence>
<comment type="subcellular location">
    <subcellularLocation>
        <location evidence="1">Membrane</location>
        <topology evidence="1">Multi-pass membrane protein</topology>
    </subcellularLocation>
</comment>
<dbReference type="InterPro" id="IPR036259">
    <property type="entry name" value="MFS_trans_sf"/>
</dbReference>
<feature type="transmembrane region" description="Helical" evidence="5">
    <location>
        <begin position="175"/>
        <end position="199"/>
    </location>
</feature>
<dbReference type="PANTHER" id="PTHR23508">
    <property type="entry name" value="CARBOXYLIC ACID TRANSPORTER PROTEIN HOMOLOG"/>
    <property type="match status" value="1"/>
</dbReference>
<dbReference type="Pfam" id="PF07690">
    <property type="entry name" value="MFS_1"/>
    <property type="match status" value="1"/>
</dbReference>
<dbReference type="InterPro" id="IPR011701">
    <property type="entry name" value="MFS"/>
</dbReference>
<organism evidence="7 8">
    <name type="scientific">Paraburkholderia podalyriae</name>
    <dbReference type="NCBI Taxonomy" id="1938811"/>
    <lineage>
        <taxon>Bacteria</taxon>
        <taxon>Pseudomonadati</taxon>
        <taxon>Pseudomonadota</taxon>
        <taxon>Betaproteobacteria</taxon>
        <taxon>Burkholderiales</taxon>
        <taxon>Burkholderiaceae</taxon>
        <taxon>Paraburkholderia</taxon>
    </lineage>
</organism>
<dbReference type="Proteomes" id="UP000736373">
    <property type="component" value="Unassembled WGS sequence"/>
</dbReference>
<feature type="transmembrane region" description="Helical" evidence="5">
    <location>
        <begin position="260"/>
        <end position="281"/>
    </location>
</feature>
<protein>
    <submittedName>
        <fullName evidence="7">MFS transporter</fullName>
    </submittedName>
</protein>
<dbReference type="RefSeq" id="WP_187636543.1">
    <property type="nucleotide sequence ID" value="NZ_VZQQ01000021.1"/>
</dbReference>